<evidence type="ECO:0000313" key="3">
    <source>
        <dbReference type="Proteomes" id="UP000464657"/>
    </source>
</evidence>
<proteinExistence type="predicted"/>
<accession>A0A7L4ZRG8</accession>
<evidence type="ECO:0000256" key="1">
    <source>
        <dbReference type="SAM" id="SignalP"/>
    </source>
</evidence>
<dbReference type="AlphaFoldDB" id="A0A7L4ZRG8"/>
<dbReference type="KEGG" id="kan:IMCC3317_45220"/>
<sequence length="116" mass="13066">MKKIKVVSFFLVAFLFCSYTAVAQEEEEDVLTITGTFTGMEKGMFAFTFKDVDGEESTIDFDKISPEAKQLFDLTNKEMIGSKFVVTYSNVNEEEEGADGEIEYVSVKTILTLKKL</sequence>
<dbReference type="Proteomes" id="UP000464657">
    <property type="component" value="Chromosome"/>
</dbReference>
<feature type="signal peptide" evidence="1">
    <location>
        <begin position="1"/>
        <end position="23"/>
    </location>
</feature>
<protein>
    <submittedName>
        <fullName evidence="2">Uncharacterized protein</fullName>
    </submittedName>
</protein>
<name>A0A7L4ZRG8_9FLAO</name>
<evidence type="ECO:0000313" key="2">
    <source>
        <dbReference type="EMBL" id="QHI39121.1"/>
    </source>
</evidence>
<gene>
    <name evidence="2" type="ORF">IMCC3317_45220</name>
</gene>
<feature type="chain" id="PRO_5029575440" evidence="1">
    <location>
        <begin position="24"/>
        <end position="116"/>
    </location>
</feature>
<keyword evidence="3" id="KW-1185">Reference proteome</keyword>
<dbReference type="EMBL" id="CP019288">
    <property type="protein sequence ID" value="QHI39121.1"/>
    <property type="molecule type" value="Genomic_DNA"/>
</dbReference>
<reference evidence="2 3" key="1">
    <citation type="journal article" date="2013" name="Int. J. Syst. Evol. Microbiol.">
        <title>Kordia antarctica sp. nov., isolated from Antarctic seawater.</title>
        <authorList>
            <person name="Baek K."/>
            <person name="Choi A."/>
            <person name="Kang I."/>
            <person name="Lee K."/>
            <person name="Cho J.C."/>
        </authorList>
    </citation>
    <scope>NUCLEOTIDE SEQUENCE [LARGE SCALE GENOMIC DNA]</scope>
    <source>
        <strain evidence="2 3">IMCC3317</strain>
    </source>
</reference>
<organism evidence="2 3">
    <name type="scientific">Kordia antarctica</name>
    <dbReference type="NCBI Taxonomy" id="1218801"/>
    <lineage>
        <taxon>Bacteria</taxon>
        <taxon>Pseudomonadati</taxon>
        <taxon>Bacteroidota</taxon>
        <taxon>Flavobacteriia</taxon>
        <taxon>Flavobacteriales</taxon>
        <taxon>Flavobacteriaceae</taxon>
        <taxon>Kordia</taxon>
    </lineage>
</organism>
<keyword evidence="1" id="KW-0732">Signal</keyword>
<dbReference type="RefSeq" id="WP_160131626.1">
    <property type="nucleotide sequence ID" value="NZ_CP019288.1"/>
</dbReference>
<dbReference type="OrthoDB" id="1453558at2"/>